<organism evidence="5 6">
    <name type="scientific">Streptomyces hyaluromycini</name>
    <dbReference type="NCBI Taxonomy" id="1377993"/>
    <lineage>
        <taxon>Bacteria</taxon>
        <taxon>Bacillati</taxon>
        <taxon>Actinomycetota</taxon>
        <taxon>Actinomycetes</taxon>
        <taxon>Kitasatosporales</taxon>
        <taxon>Streptomycetaceae</taxon>
        <taxon>Streptomyces</taxon>
    </lineage>
</organism>
<dbReference type="Pfam" id="PF16197">
    <property type="entry name" value="KAsynt_C_assoc"/>
    <property type="match status" value="1"/>
</dbReference>
<dbReference type="Gene3D" id="3.40.366.10">
    <property type="entry name" value="Malonyl-Coenzyme A Acyl Carrier Protein, domain 2"/>
    <property type="match status" value="1"/>
</dbReference>
<dbReference type="Gene3D" id="3.40.47.10">
    <property type="match status" value="1"/>
</dbReference>
<feature type="non-terminal residue" evidence="5">
    <location>
        <position position="375"/>
    </location>
</feature>
<dbReference type="SUPFAM" id="SSF52151">
    <property type="entry name" value="FabD/lysophospholipase-like"/>
    <property type="match status" value="1"/>
</dbReference>
<feature type="domain" description="Ketosynthase family 3 (KS3)" evidence="4">
    <location>
        <begin position="1"/>
        <end position="167"/>
    </location>
</feature>
<dbReference type="Gene3D" id="3.30.70.3290">
    <property type="match status" value="1"/>
</dbReference>
<evidence type="ECO:0000259" key="4">
    <source>
        <dbReference type="PROSITE" id="PS52004"/>
    </source>
</evidence>
<feature type="non-terminal residue" evidence="5">
    <location>
        <position position="1"/>
    </location>
</feature>
<comment type="caution">
    <text evidence="5">The sequence shown here is derived from an EMBL/GenBank/DDBJ whole genome shotgun (WGS) entry which is preliminary data.</text>
</comment>
<dbReference type="Pfam" id="PF00698">
    <property type="entry name" value="Acyl_transf_1"/>
    <property type="match status" value="1"/>
</dbReference>
<name>A0ABV1XH79_9ACTN</name>
<keyword evidence="1" id="KW-0808">Transferase</keyword>
<dbReference type="SUPFAM" id="SSF53901">
    <property type="entry name" value="Thiolase-like"/>
    <property type="match status" value="1"/>
</dbReference>
<proteinExistence type="predicted"/>
<evidence type="ECO:0000313" key="6">
    <source>
        <dbReference type="Proteomes" id="UP001474181"/>
    </source>
</evidence>
<dbReference type="InterPro" id="IPR014031">
    <property type="entry name" value="Ketoacyl_synth_C"/>
</dbReference>
<feature type="compositionally biased region" description="Polar residues" evidence="3">
    <location>
        <begin position="7"/>
        <end position="18"/>
    </location>
</feature>
<protein>
    <submittedName>
        <fullName evidence="5">Type I polyketide synthase</fullName>
    </submittedName>
</protein>
<dbReference type="RefSeq" id="WP_350793367.1">
    <property type="nucleotide sequence ID" value="NZ_JBEPEK010001223.1"/>
</dbReference>
<dbReference type="InterPro" id="IPR016035">
    <property type="entry name" value="Acyl_Trfase/lysoPLipase"/>
</dbReference>
<dbReference type="InterPro" id="IPR050091">
    <property type="entry name" value="PKS_NRPS_Biosynth_Enz"/>
</dbReference>
<dbReference type="Proteomes" id="UP001474181">
    <property type="component" value="Unassembled WGS sequence"/>
</dbReference>
<feature type="region of interest" description="Disordered" evidence="3">
    <location>
        <begin position="1"/>
        <end position="22"/>
    </location>
</feature>
<keyword evidence="2" id="KW-0511">Multifunctional enzyme</keyword>
<gene>
    <name evidence="5" type="ORF">ABT404_54670</name>
</gene>
<dbReference type="CDD" id="cd00833">
    <property type="entry name" value="PKS"/>
    <property type="match status" value="1"/>
</dbReference>
<dbReference type="PANTHER" id="PTHR43775">
    <property type="entry name" value="FATTY ACID SYNTHASE"/>
    <property type="match status" value="1"/>
</dbReference>
<dbReference type="PANTHER" id="PTHR43775:SF51">
    <property type="entry name" value="INACTIVE PHENOLPHTHIOCEROL SYNTHESIS POLYKETIDE SYNTHASE TYPE I PKS1-RELATED"/>
    <property type="match status" value="1"/>
</dbReference>
<dbReference type="EMBL" id="JBEPEK010001223">
    <property type="protein sequence ID" value="MER7188409.1"/>
    <property type="molecule type" value="Genomic_DNA"/>
</dbReference>
<dbReference type="Pfam" id="PF02801">
    <property type="entry name" value="Ketoacyl-synt_C"/>
    <property type="match status" value="1"/>
</dbReference>
<dbReference type="SMART" id="SM00825">
    <property type="entry name" value="PKS_KS"/>
    <property type="match status" value="1"/>
</dbReference>
<dbReference type="SMART" id="SM00827">
    <property type="entry name" value="PKS_AT"/>
    <property type="match status" value="1"/>
</dbReference>
<evidence type="ECO:0000256" key="3">
    <source>
        <dbReference type="SAM" id="MobiDB-lite"/>
    </source>
</evidence>
<evidence type="ECO:0000313" key="5">
    <source>
        <dbReference type="EMBL" id="MER7188409.1"/>
    </source>
</evidence>
<evidence type="ECO:0000256" key="2">
    <source>
        <dbReference type="ARBA" id="ARBA00023268"/>
    </source>
</evidence>
<dbReference type="InterPro" id="IPR032821">
    <property type="entry name" value="PKS_assoc"/>
</dbReference>
<dbReference type="InterPro" id="IPR020841">
    <property type="entry name" value="PKS_Beta-ketoAc_synthase_dom"/>
</dbReference>
<accession>A0ABV1XH79</accession>
<evidence type="ECO:0000256" key="1">
    <source>
        <dbReference type="ARBA" id="ARBA00022679"/>
    </source>
</evidence>
<sequence>AVVRGTAVNQDGASNGLTAPNGPAQQRVIRRALADAGLSPHDVDLVEGHGTGTTLGDPIEVQALQEVYGGDRPEDRPLWLGSLKSNIGHTAAAAGVAGVIKAVQSIRHGVLPRSLHAEQPTPHVDWAGGGVRLLDEARPWPDADRPRRAGVSAFGVSGTNAHVIIEQAPAADDTESHAASPGALPWLVSARSAAALREQAARLAGLLRERPELDQVDVTWSLATTRVTHDHRAVVVGDRDEALAALRTLAEGTLSPGVPQTAAGGPPRSPGRTAFLFTGQGSQRTGMGRELYERFPAYARAFDEVTAELDRHRDDRSSPAVREVVLSDAHGELLGRTEYAQPALFAVEVALLRLLASWGVRPDVVAGHSVGSLAA</sequence>
<reference evidence="5 6" key="1">
    <citation type="submission" date="2024-06" db="EMBL/GenBank/DDBJ databases">
        <title>The Natural Products Discovery Center: Release of the First 8490 Sequenced Strains for Exploring Actinobacteria Biosynthetic Diversity.</title>
        <authorList>
            <person name="Kalkreuter E."/>
            <person name="Kautsar S.A."/>
            <person name="Yang D."/>
            <person name="Bader C.D."/>
            <person name="Teijaro C.N."/>
            <person name="Fluegel L."/>
            <person name="Davis C.M."/>
            <person name="Simpson J.R."/>
            <person name="Lauterbach L."/>
            <person name="Steele A.D."/>
            <person name="Gui C."/>
            <person name="Meng S."/>
            <person name="Li G."/>
            <person name="Viehrig K."/>
            <person name="Ye F."/>
            <person name="Su P."/>
            <person name="Kiefer A.F."/>
            <person name="Nichols A."/>
            <person name="Cepeda A.J."/>
            <person name="Yan W."/>
            <person name="Fan B."/>
            <person name="Jiang Y."/>
            <person name="Adhikari A."/>
            <person name="Zheng C.-J."/>
            <person name="Schuster L."/>
            <person name="Cowan T.M."/>
            <person name="Smanski M.J."/>
            <person name="Chevrette M.G."/>
            <person name="De Carvalho L.P.S."/>
            <person name="Shen B."/>
        </authorList>
    </citation>
    <scope>NUCLEOTIDE SEQUENCE [LARGE SCALE GENOMIC DNA]</scope>
    <source>
        <strain evidence="5 6">NPDC000234</strain>
    </source>
</reference>
<dbReference type="InterPro" id="IPR014043">
    <property type="entry name" value="Acyl_transferase_dom"/>
</dbReference>
<dbReference type="InterPro" id="IPR001227">
    <property type="entry name" value="Ac_transferase_dom_sf"/>
</dbReference>
<dbReference type="PROSITE" id="PS52004">
    <property type="entry name" value="KS3_2"/>
    <property type="match status" value="1"/>
</dbReference>
<dbReference type="InterPro" id="IPR016039">
    <property type="entry name" value="Thiolase-like"/>
</dbReference>
<keyword evidence="6" id="KW-1185">Reference proteome</keyword>